<dbReference type="Gene3D" id="1.10.8.1180">
    <property type="match status" value="1"/>
</dbReference>
<dbReference type="AlphaFoldDB" id="A0A0G4K1T9"/>
<dbReference type="EMBL" id="CGIG01000001">
    <property type="protein sequence ID" value="CPR20650.1"/>
    <property type="molecule type" value="Genomic_DNA"/>
</dbReference>
<dbReference type="STRING" id="1109412.BN1221_04437c"/>
<sequence length="298" mass="33711">MDEDLAEASECACLLAIGLLNYADDEGYFNANPKLIKAAVFPLREPSVPITVMLRELSNHGYLSMFSTPDGKHFGLIKNFVKHQVVNKKKDSKIKQMELIPYQYGTDTVTVPVGMDQGSGNGKDKTPHIMREENLSPEGGEKTVLPDAAEPMGKFPMFSGWIPSLDFRSRAALGGIILTEDYQPTELASFVMYWQLEGKAFHQLQWEQKFARHIQQERSRVGKQKIGGPNEKPQSNTASGESVAVQQIRAERERWERERRGNSVDFVGDDGENLFQPLDHEEWQSPERPVDCSDWEHD</sequence>
<evidence type="ECO:0000256" key="1">
    <source>
        <dbReference type="SAM" id="MobiDB-lite"/>
    </source>
</evidence>
<organism evidence="3 4">
    <name type="scientific">Brenneria goodwinii</name>
    <dbReference type="NCBI Taxonomy" id="1109412"/>
    <lineage>
        <taxon>Bacteria</taxon>
        <taxon>Pseudomonadati</taxon>
        <taxon>Pseudomonadota</taxon>
        <taxon>Gammaproteobacteria</taxon>
        <taxon>Enterobacterales</taxon>
        <taxon>Pectobacteriaceae</taxon>
        <taxon>Brenneria</taxon>
    </lineage>
</organism>
<accession>A0A0G4K1T9</accession>
<feature type="compositionally biased region" description="Basic and acidic residues" evidence="1">
    <location>
        <begin position="278"/>
        <end position="298"/>
    </location>
</feature>
<gene>
    <name evidence="3" type="ORF">BN1221_04437c</name>
</gene>
<dbReference type="Proteomes" id="UP000044377">
    <property type="component" value="Unassembled WGS sequence"/>
</dbReference>
<evidence type="ECO:0000313" key="4">
    <source>
        <dbReference type="Proteomes" id="UP000044377"/>
    </source>
</evidence>
<dbReference type="InterPro" id="IPR040480">
    <property type="entry name" value="DnaT_DNA_bind"/>
</dbReference>
<proteinExistence type="predicted"/>
<evidence type="ECO:0000313" key="3">
    <source>
        <dbReference type="EMBL" id="CPR20650.1"/>
    </source>
</evidence>
<feature type="domain" description="DnaT DNA-binding" evidence="2">
    <location>
        <begin position="155"/>
        <end position="224"/>
    </location>
</feature>
<keyword evidence="4" id="KW-1185">Reference proteome</keyword>
<reference evidence="4" key="1">
    <citation type="submission" date="2015-01" db="EMBL/GenBank/DDBJ databases">
        <authorList>
            <person name="Paterson Steve"/>
        </authorList>
    </citation>
    <scope>NUCLEOTIDE SEQUENCE [LARGE SCALE GENOMIC DNA]</scope>
    <source>
        <strain evidence="4">OBR1</strain>
    </source>
</reference>
<dbReference type="OrthoDB" id="6630498at2"/>
<protein>
    <submittedName>
        <fullName evidence="3">Primosomal protein I</fullName>
    </submittedName>
</protein>
<name>A0A0G4K1T9_9GAMM</name>
<dbReference type="RefSeq" id="WP_053085549.1">
    <property type="nucleotide sequence ID" value="NZ_CGIG01000001.1"/>
</dbReference>
<feature type="region of interest" description="Disordered" evidence="1">
    <location>
        <begin position="217"/>
        <end position="298"/>
    </location>
</feature>
<evidence type="ECO:0000259" key="2">
    <source>
        <dbReference type="Pfam" id="PF17948"/>
    </source>
</evidence>
<feature type="compositionally biased region" description="Basic and acidic residues" evidence="1">
    <location>
        <begin position="249"/>
        <end position="262"/>
    </location>
</feature>
<dbReference type="Pfam" id="PF17948">
    <property type="entry name" value="DnaT"/>
    <property type="match status" value="1"/>
</dbReference>